<comment type="caution">
    <text evidence="1">The sequence shown here is derived from an EMBL/GenBank/DDBJ whole genome shotgun (WGS) entry which is preliminary data.</text>
</comment>
<gene>
    <name evidence="1" type="ORF">KHLLAP_LOCUS3469</name>
</gene>
<dbReference type="Proteomes" id="UP001295740">
    <property type="component" value="Unassembled WGS sequence"/>
</dbReference>
<evidence type="ECO:0000313" key="2">
    <source>
        <dbReference type="Proteomes" id="UP001295740"/>
    </source>
</evidence>
<accession>A0AAI8VDP7</accession>
<dbReference type="SUPFAM" id="SSF56112">
    <property type="entry name" value="Protein kinase-like (PK-like)"/>
    <property type="match status" value="1"/>
</dbReference>
<dbReference type="InterPro" id="IPR011009">
    <property type="entry name" value="Kinase-like_dom_sf"/>
</dbReference>
<dbReference type="EMBL" id="CAUWAG010000004">
    <property type="protein sequence ID" value="CAJ2503001.1"/>
    <property type="molecule type" value="Genomic_DNA"/>
</dbReference>
<name>A0AAI8VDP7_9PEZI</name>
<reference evidence="1" key="1">
    <citation type="submission" date="2023-10" db="EMBL/GenBank/DDBJ databases">
        <authorList>
            <person name="Hackl T."/>
        </authorList>
    </citation>
    <scope>NUCLEOTIDE SEQUENCE</scope>
</reference>
<organism evidence="1 2">
    <name type="scientific">Anthostomella pinea</name>
    <dbReference type="NCBI Taxonomy" id="933095"/>
    <lineage>
        <taxon>Eukaryota</taxon>
        <taxon>Fungi</taxon>
        <taxon>Dikarya</taxon>
        <taxon>Ascomycota</taxon>
        <taxon>Pezizomycotina</taxon>
        <taxon>Sordariomycetes</taxon>
        <taxon>Xylariomycetidae</taxon>
        <taxon>Xylariales</taxon>
        <taxon>Xylariaceae</taxon>
        <taxon>Anthostomella</taxon>
    </lineage>
</organism>
<sequence length="202" mass="22209">MAKIPLGELRSTRLINNLHKPADDTKDELTAFVYEATVVATNETVQLKIGPDEPSFANEILVYKALSDKPGETASVFKAIATNATGSTVGIVTEFIEVTEAPTISDTETCRSNLLALHRKGWAHGGLDADDFLVKDGRCWIENFRHAQKVADEDPNRGWSAAGDGIKADRNAFRRNLQPTARRDHRVSATLIDSALTRSWMC</sequence>
<protein>
    <submittedName>
        <fullName evidence="1">Uu.00g103950.m01.CDS01</fullName>
    </submittedName>
</protein>
<proteinExistence type="predicted"/>
<dbReference type="AlphaFoldDB" id="A0AAI8VDP7"/>
<keyword evidence="2" id="KW-1185">Reference proteome</keyword>
<evidence type="ECO:0000313" key="1">
    <source>
        <dbReference type="EMBL" id="CAJ2503001.1"/>
    </source>
</evidence>